<dbReference type="PANTHER" id="PTHR34825:SF1">
    <property type="entry name" value="AAA-ATPASE-LIKE DOMAIN-CONTAINING PROTEIN"/>
    <property type="match status" value="1"/>
</dbReference>
<organism evidence="2 3">
    <name type="scientific">candidate division KSB3 bacterium</name>
    <dbReference type="NCBI Taxonomy" id="2044937"/>
    <lineage>
        <taxon>Bacteria</taxon>
        <taxon>candidate division KSB3</taxon>
    </lineage>
</organism>
<dbReference type="InterPro" id="IPR018631">
    <property type="entry name" value="AAA-ATPase-like_dom"/>
</dbReference>
<accession>A0A2G6KJY5</accession>
<dbReference type="Pfam" id="PF09820">
    <property type="entry name" value="AAA-ATPase_like"/>
    <property type="match status" value="1"/>
</dbReference>
<reference evidence="2 3" key="1">
    <citation type="submission" date="2017-10" db="EMBL/GenBank/DDBJ databases">
        <title>Novel microbial diversity and functional potential in the marine mammal oral microbiome.</title>
        <authorList>
            <person name="Dudek N.K."/>
            <person name="Sun C.L."/>
            <person name="Burstein D."/>
            <person name="Kantor R.S."/>
            <person name="Aliaga Goltsman D.S."/>
            <person name="Bik E.M."/>
            <person name="Thomas B.C."/>
            <person name="Banfield J.F."/>
            <person name="Relman D.A."/>
        </authorList>
    </citation>
    <scope>NUCLEOTIDE SEQUENCE [LARGE SCALE GENOMIC DNA]</scope>
    <source>
        <strain evidence="2">DOLJORAL78_47_16</strain>
    </source>
</reference>
<feature type="non-terminal residue" evidence="2">
    <location>
        <position position="1"/>
    </location>
</feature>
<gene>
    <name evidence="2" type="ORF">CSA56_05415</name>
</gene>
<protein>
    <recommendedName>
        <fullName evidence="1">AAA-ATPase-like domain-containing protein</fullName>
    </recommendedName>
</protein>
<dbReference type="EMBL" id="PDSK01000060">
    <property type="protein sequence ID" value="PIE35139.1"/>
    <property type="molecule type" value="Genomic_DNA"/>
</dbReference>
<evidence type="ECO:0000259" key="1">
    <source>
        <dbReference type="Pfam" id="PF09820"/>
    </source>
</evidence>
<evidence type="ECO:0000313" key="2">
    <source>
        <dbReference type="EMBL" id="PIE35139.1"/>
    </source>
</evidence>
<sequence length="192" mass="22035">LKAFYAIIKSNDEHIRFAFLTGVTKFSKVSVFSGINNIVDISLTPGFATVCGYTQHDLKTVFAKHLQGADMKQIKAWYDGYYFMGDHVYNPFDILLFLDNGQQFKNYWFETGTPAFLVKLLRQKRFFLPQLTNIKAGEELLTSFDIDKISPITLLFQTGYLTIKSISQEEDMTEYTLGFPISTWPCGGRLYQ</sequence>
<proteinExistence type="predicted"/>
<feature type="domain" description="AAA-ATPase-like" evidence="1">
    <location>
        <begin position="1"/>
        <end position="32"/>
    </location>
</feature>
<name>A0A2G6KJY5_9BACT</name>
<dbReference type="AlphaFoldDB" id="A0A2G6KJY5"/>
<comment type="caution">
    <text evidence="2">The sequence shown here is derived from an EMBL/GenBank/DDBJ whole genome shotgun (WGS) entry which is preliminary data.</text>
</comment>
<dbReference type="Proteomes" id="UP000230821">
    <property type="component" value="Unassembled WGS sequence"/>
</dbReference>
<evidence type="ECO:0000313" key="3">
    <source>
        <dbReference type="Proteomes" id="UP000230821"/>
    </source>
</evidence>
<dbReference type="PANTHER" id="PTHR34825">
    <property type="entry name" value="CONSERVED PROTEIN, WITH A WEAK D-GALACTARATE DEHYDRATASE/ALTRONATE HYDROLASE DOMAIN"/>
    <property type="match status" value="1"/>
</dbReference>